<dbReference type="AlphaFoldDB" id="V2XH80"/>
<dbReference type="PANTHER" id="PTHR10963:SF24">
    <property type="entry name" value="GLYCOSIDASE C21B10.07-RELATED"/>
    <property type="match status" value="1"/>
</dbReference>
<keyword evidence="2" id="KW-0812">Transmembrane</keyword>
<evidence type="ECO:0000313" key="5">
    <source>
        <dbReference type="Proteomes" id="UP000017559"/>
    </source>
</evidence>
<evidence type="ECO:0000256" key="3">
    <source>
        <dbReference type="SAM" id="SignalP"/>
    </source>
</evidence>
<dbReference type="InterPro" id="IPR050546">
    <property type="entry name" value="Glycosyl_Hydrlase_16"/>
</dbReference>
<accession>V2XH80</accession>
<evidence type="ECO:0000256" key="2">
    <source>
        <dbReference type="SAM" id="Phobius"/>
    </source>
</evidence>
<keyword evidence="3" id="KW-0732">Signal</keyword>
<dbReference type="Proteomes" id="UP000017559">
    <property type="component" value="Unassembled WGS sequence"/>
</dbReference>
<feature type="chain" id="PRO_5004712494" evidence="3">
    <location>
        <begin position="21"/>
        <end position="465"/>
    </location>
</feature>
<name>V2XH80_MONRO</name>
<dbReference type="STRING" id="1381753.V2XH80"/>
<organism evidence="4 5">
    <name type="scientific">Moniliophthora roreri (strain MCA 2997)</name>
    <name type="common">Cocoa frosty pod rot fungus</name>
    <name type="synonym">Crinipellis roreri</name>
    <dbReference type="NCBI Taxonomy" id="1381753"/>
    <lineage>
        <taxon>Eukaryota</taxon>
        <taxon>Fungi</taxon>
        <taxon>Dikarya</taxon>
        <taxon>Basidiomycota</taxon>
        <taxon>Agaricomycotina</taxon>
        <taxon>Agaricomycetes</taxon>
        <taxon>Agaricomycetidae</taxon>
        <taxon>Agaricales</taxon>
        <taxon>Marasmiineae</taxon>
        <taxon>Marasmiaceae</taxon>
        <taxon>Moniliophthora</taxon>
    </lineage>
</organism>
<feature type="transmembrane region" description="Helical" evidence="2">
    <location>
        <begin position="442"/>
        <end position="464"/>
    </location>
</feature>
<keyword evidence="2" id="KW-1133">Transmembrane helix</keyword>
<keyword evidence="2" id="KW-0472">Membrane</keyword>
<keyword evidence="4" id="KW-0378">Hydrolase</keyword>
<dbReference type="PANTHER" id="PTHR10963">
    <property type="entry name" value="GLYCOSYL HYDROLASE-RELATED"/>
    <property type="match status" value="1"/>
</dbReference>
<comment type="caution">
    <text evidence="4">The sequence shown here is derived from an EMBL/GenBank/DDBJ whole genome shotgun (WGS) entry which is preliminary data.</text>
</comment>
<keyword evidence="5" id="KW-1185">Reference proteome</keyword>
<sequence length="465" mass="49476">MKSSISLLLTFAVFLPTKSAFGQYRLVGEYSGEEFFSKWDFVEGIDPDTDGNVQYVDQNTALQQRLAYIDSETGNAILRVDNTTRIETGSSAYRDSVKMFSKDAYPVGGLIIIDAVHIPYGCSVWPVFGARGADLPWPEKGAIDIIEGVNGMTSNNMVMYTDAGCTQASNVVQTGKTLDRDCGTALGCKVEETKPNSYGPGFSRAGGGVFAAQIDTSGIFLWFWSRTDIPASISNVKSDTDMDMSDWGQPSAAYPAATCDIAKFFKPRKLVLHITLCGSWAGVLPIYSQTCPGECIANVIGDGSNYGEAYWEISYIRTFAVQASNSRAVSISIPMFDLPISTRISTNSISIPIPTTSSGMTSSVLSPLGINSDLPVLPSSCDAATISTSSITSLVPGTLTVSSDSPVFPTKSNTVATGSGTVEPSSPVDSNPSSSSSSARKLSPTATLFSVAIPFLSIIILVFWQ</sequence>
<dbReference type="Gene3D" id="2.60.120.200">
    <property type="match status" value="1"/>
</dbReference>
<evidence type="ECO:0000313" key="4">
    <source>
        <dbReference type="EMBL" id="ESK91860.1"/>
    </source>
</evidence>
<dbReference type="CDD" id="cd02181">
    <property type="entry name" value="GH16_fungal_Lam16A_glucanase"/>
    <property type="match status" value="1"/>
</dbReference>
<feature type="region of interest" description="Disordered" evidence="1">
    <location>
        <begin position="412"/>
        <end position="440"/>
    </location>
</feature>
<dbReference type="HOGENOM" id="CLU_016972_2_1_1"/>
<feature type="compositionally biased region" description="Polar residues" evidence="1">
    <location>
        <begin position="412"/>
        <end position="423"/>
    </location>
</feature>
<dbReference type="InterPro" id="IPR013320">
    <property type="entry name" value="ConA-like_dom_sf"/>
</dbReference>
<proteinExistence type="predicted"/>
<reference evidence="4 5" key="1">
    <citation type="journal article" date="2014" name="BMC Genomics">
        <title>Genome and secretome analysis of the hemibiotrophic fungal pathogen, Moniliophthora roreri, which causes frosty pod rot disease of cacao: mechanisms of the biotrophic and necrotrophic phases.</title>
        <authorList>
            <person name="Meinhardt L.W."/>
            <person name="Costa G.G.L."/>
            <person name="Thomazella D.P.T."/>
            <person name="Teixeira P.J.P.L."/>
            <person name="Carazzolle M.F."/>
            <person name="Schuster S.C."/>
            <person name="Carlson J.E."/>
            <person name="Guiltinan M.J."/>
            <person name="Mieczkowski P."/>
            <person name="Farmer A."/>
            <person name="Ramaraj T."/>
            <person name="Crozier J."/>
            <person name="Davis R.E."/>
            <person name="Shao J."/>
            <person name="Melnick R.L."/>
            <person name="Pereira G.A.G."/>
            <person name="Bailey B.A."/>
        </authorList>
    </citation>
    <scope>NUCLEOTIDE SEQUENCE [LARGE SCALE GENOMIC DNA]</scope>
    <source>
        <strain evidence="4 5">MCA 2997</strain>
    </source>
</reference>
<evidence type="ECO:0000256" key="1">
    <source>
        <dbReference type="SAM" id="MobiDB-lite"/>
    </source>
</evidence>
<dbReference type="OrthoDB" id="192832at2759"/>
<protein>
    <submittedName>
        <fullName evidence="4">Glycoside hydrolase family 16 protein</fullName>
    </submittedName>
</protein>
<dbReference type="GO" id="GO:0009251">
    <property type="term" value="P:glucan catabolic process"/>
    <property type="evidence" value="ECO:0007669"/>
    <property type="project" value="TreeGrafter"/>
</dbReference>
<feature type="signal peptide" evidence="3">
    <location>
        <begin position="1"/>
        <end position="20"/>
    </location>
</feature>
<dbReference type="SUPFAM" id="SSF49899">
    <property type="entry name" value="Concanavalin A-like lectins/glucanases"/>
    <property type="match status" value="1"/>
</dbReference>
<dbReference type="Pfam" id="PF26113">
    <property type="entry name" value="GH16_XgeA"/>
    <property type="match status" value="1"/>
</dbReference>
<dbReference type="GO" id="GO:0016787">
    <property type="term" value="F:hydrolase activity"/>
    <property type="evidence" value="ECO:0007669"/>
    <property type="project" value="UniProtKB-KW"/>
</dbReference>
<gene>
    <name evidence="4" type="ORF">Moror_10496</name>
</gene>
<dbReference type="EMBL" id="AWSO01000312">
    <property type="protein sequence ID" value="ESK91860.1"/>
    <property type="molecule type" value="Genomic_DNA"/>
</dbReference>
<feature type="compositionally biased region" description="Low complexity" evidence="1">
    <location>
        <begin position="424"/>
        <end position="440"/>
    </location>
</feature>
<dbReference type="KEGG" id="mrr:Moror_10496"/>